<dbReference type="PANTHER" id="PTHR43522">
    <property type="entry name" value="TRANSKETOLASE"/>
    <property type="match status" value="1"/>
</dbReference>
<dbReference type="InterPro" id="IPR005474">
    <property type="entry name" value="Transketolase_N"/>
</dbReference>
<dbReference type="Pfam" id="PF22613">
    <property type="entry name" value="Transketolase_C_1"/>
    <property type="match status" value="1"/>
</dbReference>
<dbReference type="Gene3D" id="3.40.50.920">
    <property type="match status" value="1"/>
</dbReference>
<keyword evidence="7" id="KW-0786">Thiamine pyrophosphate</keyword>
<dbReference type="GO" id="GO:0004802">
    <property type="term" value="F:transketolase activity"/>
    <property type="evidence" value="ECO:0007669"/>
    <property type="project" value="UniProtKB-EC"/>
</dbReference>
<dbReference type="InterPro" id="IPR033247">
    <property type="entry name" value="Transketolase_fam"/>
</dbReference>
<evidence type="ECO:0000256" key="5">
    <source>
        <dbReference type="ARBA" id="ARBA00022723"/>
    </source>
</evidence>
<evidence type="ECO:0000313" key="10">
    <source>
        <dbReference type="EMBL" id="PAK21543.1"/>
    </source>
</evidence>
<comment type="cofactor">
    <cofactor evidence="1">
        <name>Mg(2+)</name>
        <dbReference type="ChEBI" id="CHEBI:18420"/>
    </cofactor>
</comment>
<keyword evidence="4" id="KW-0808">Transferase</keyword>
<dbReference type="SUPFAM" id="SSF52518">
    <property type="entry name" value="Thiamin diphosphate-binding fold (THDP-binding)"/>
    <property type="match status" value="2"/>
</dbReference>
<evidence type="ECO:0000313" key="11">
    <source>
        <dbReference type="Proteomes" id="UP000216943"/>
    </source>
</evidence>
<dbReference type="RefSeq" id="WP_095334559.1">
    <property type="nucleotide sequence ID" value="NZ_NQNY01000003.1"/>
</dbReference>
<comment type="caution">
    <text evidence="10">The sequence shown here is derived from an EMBL/GenBank/DDBJ whole genome shotgun (WGS) entry which is preliminary data.</text>
</comment>
<evidence type="ECO:0000256" key="1">
    <source>
        <dbReference type="ARBA" id="ARBA00001946"/>
    </source>
</evidence>
<dbReference type="InterPro" id="IPR005475">
    <property type="entry name" value="Transketolase-like_Pyr-bd"/>
</dbReference>
<dbReference type="InterPro" id="IPR009014">
    <property type="entry name" value="Transketo_C/PFOR_II"/>
</dbReference>
<sequence>MKSNKNLSDKSISAIRVLSAQMVNKAKSGHTGMPLGAAPIMYALFKNHFVAEPSTPDFLNRDRLILSAGHGSALLYATMHLAGFEDANIEQLKRFRQIDSTTAGHPENVIFKGIDASTGPLGQGVAIATGMAISESKLNTHFKDENLIDHHIYCIFGDACLQEGISFEAFSLAGRYKLNKLIYIYDSNDIQSDSNVESSTNFKTKEYFEALGFNYFLVKDGEDYELISETISLAKQSKDKPSIIEVKTTIGFKTKYAGTNKSHSLVLNDEELRQLEKYLNWNYDPFKIPEEVYNDFEDLKIRGKNKLKIYQENLKKLSSEKQHNLSLLESKKINFKEEWFSKLKYEKAPIRGVSGDVLQIIAEHNQLMFVSSADLASSTKMWVNKGSIYDVNNRLGINLNMGVREFAMTAINSGITLHSNMKTINSTFLVFSDYSKAALRLAAISYSPITSIFSHDTVTVGYDGPTHQAVEQLWSLRLIPNHVLFRPANLTETIHSFNYALNSKITPVTIVTSRADFLQREFGNKDEIYKGAYLIEKDPNYDLTILASGSEVDITFQLKDLLKDEGYITNIISIPSWNLFKQQSVEYQKQILGNKKVIAVEFGSSQPWYKHADLVLGVNNFGFSASPNDVINKLKLQAKDLVKEILEFLRLKK</sequence>
<evidence type="ECO:0000256" key="2">
    <source>
        <dbReference type="ARBA" id="ARBA00001964"/>
    </source>
</evidence>
<dbReference type="Gene3D" id="3.40.50.970">
    <property type="match status" value="2"/>
</dbReference>
<dbReference type="Proteomes" id="UP000216943">
    <property type="component" value="Unassembled WGS sequence"/>
</dbReference>
<dbReference type="SMART" id="SM00861">
    <property type="entry name" value="Transket_pyr"/>
    <property type="match status" value="1"/>
</dbReference>
<evidence type="ECO:0000256" key="4">
    <source>
        <dbReference type="ARBA" id="ARBA00022679"/>
    </source>
</evidence>
<gene>
    <name evidence="10" type="ORF">CJJ23_01150</name>
</gene>
<dbReference type="InterPro" id="IPR029061">
    <property type="entry name" value="THDP-binding"/>
</dbReference>
<evidence type="ECO:0000256" key="3">
    <source>
        <dbReference type="ARBA" id="ARBA00007131"/>
    </source>
</evidence>
<dbReference type="SUPFAM" id="SSF52922">
    <property type="entry name" value="TK C-terminal domain-like"/>
    <property type="match status" value="1"/>
</dbReference>
<dbReference type="OrthoDB" id="8732661at2"/>
<evidence type="ECO:0000259" key="9">
    <source>
        <dbReference type="SMART" id="SM00861"/>
    </source>
</evidence>
<reference evidence="11" key="1">
    <citation type="submission" date="2017-08" db="EMBL/GenBank/DDBJ databases">
        <authorList>
            <person name="Alvarez-Ponce D."/>
            <person name="Weitzman C.L."/>
            <person name="Tillett R.L."/>
            <person name="Sandmeier F.C."/>
            <person name="Tracy C.R."/>
        </authorList>
    </citation>
    <scope>NUCLEOTIDE SEQUENCE [LARGE SCALE GENOMIC DNA]</scope>
    <source>
        <strain evidence="11">723</strain>
    </source>
</reference>
<dbReference type="CDD" id="cd07033">
    <property type="entry name" value="TPP_PYR_DXS_TK_like"/>
    <property type="match status" value="1"/>
</dbReference>
<dbReference type="EMBL" id="NQNY01000003">
    <property type="protein sequence ID" value="PAK21543.1"/>
    <property type="molecule type" value="Genomic_DNA"/>
</dbReference>
<comment type="similarity">
    <text evidence="3">Belongs to the transketolase family.</text>
</comment>
<keyword evidence="6" id="KW-0460">Magnesium</keyword>
<organism evidence="10 11">
    <name type="scientific">Mycoplasmopsis agassizii</name>
    <dbReference type="NCBI Taxonomy" id="33922"/>
    <lineage>
        <taxon>Bacteria</taxon>
        <taxon>Bacillati</taxon>
        <taxon>Mycoplasmatota</taxon>
        <taxon>Mycoplasmoidales</taxon>
        <taxon>Metamycoplasmataceae</taxon>
        <taxon>Mycoplasmopsis</taxon>
    </lineage>
</organism>
<dbReference type="GO" id="GO:0046872">
    <property type="term" value="F:metal ion binding"/>
    <property type="evidence" value="ECO:0007669"/>
    <property type="project" value="UniProtKB-KW"/>
</dbReference>
<dbReference type="PANTHER" id="PTHR43522:SF2">
    <property type="entry name" value="TRANSKETOLASE 1-RELATED"/>
    <property type="match status" value="1"/>
</dbReference>
<name>A0A269TJ77_9BACT</name>
<dbReference type="Pfam" id="PF00456">
    <property type="entry name" value="Transketolase_N"/>
    <property type="match status" value="1"/>
</dbReference>
<dbReference type="AlphaFoldDB" id="A0A269TJ77"/>
<feature type="domain" description="Transketolase-like pyrimidine-binding" evidence="9">
    <location>
        <begin position="348"/>
        <end position="520"/>
    </location>
</feature>
<dbReference type="GO" id="GO:0006098">
    <property type="term" value="P:pentose-phosphate shunt"/>
    <property type="evidence" value="ECO:0007669"/>
    <property type="project" value="TreeGrafter"/>
</dbReference>
<accession>A0A269TJ77</accession>
<comment type="cofactor">
    <cofactor evidence="2">
        <name>thiamine diphosphate</name>
        <dbReference type="ChEBI" id="CHEBI:58937"/>
    </cofactor>
</comment>
<evidence type="ECO:0000256" key="8">
    <source>
        <dbReference type="ARBA" id="ARBA00049473"/>
    </source>
</evidence>
<dbReference type="Pfam" id="PF02779">
    <property type="entry name" value="Transket_pyr"/>
    <property type="match status" value="1"/>
</dbReference>
<dbReference type="InterPro" id="IPR055152">
    <property type="entry name" value="Transketolase-like_C_2"/>
</dbReference>
<dbReference type="GO" id="GO:0005829">
    <property type="term" value="C:cytosol"/>
    <property type="evidence" value="ECO:0007669"/>
    <property type="project" value="TreeGrafter"/>
</dbReference>
<comment type="catalytic activity">
    <reaction evidence="8">
        <text>D-sedoheptulose 7-phosphate + D-glyceraldehyde 3-phosphate = aldehydo-D-ribose 5-phosphate + D-xylulose 5-phosphate</text>
        <dbReference type="Rhea" id="RHEA:10508"/>
        <dbReference type="ChEBI" id="CHEBI:57483"/>
        <dbReference type="ChEBI" id="CHEBI:57737"/>
        <dbReference type="ChEBI" id="CHEBI:58273"/>
        <dbReference type="ChEBI" id="CHEBI:59776"/>
        <dbReference type="EC" id="2.2.1.1"/>
    </reaction>
</comment>
<evidence type="ECO:0000256" key="7">
    <source>
        <dbReference type="ARBA" id="ARBA00023052"/>
    </source>
</evidence>
<proteinExistence type="inferred from homology"/>
<evidence type="ECO:0000256" key="6">
    <source>
        <dbReference type="ARBA" id="ARBA00022842"/>
    </source>
</evidence>
<keyword evidence="5" id="KW-0479">Metal-binding</keyword>
<dbReference type="CDD" id="cd02012">
    <property type="entry name" value="TPP_TK"/>
    <property type="match status" value="1"/>
</dbReference>
<protein>
    <recommendedName>
        <fullName evidence="9">Transketolase-like pyrimidine-binding domain-containing protein</fullName>
    </recommendedName>
</protein>